<dbReference type="InterPro" id="IPR051619">
    <property type="entry name" value="TypeII_TA_RNase_PINc/VapC"/>
</dbReference>
<dbReference type="Proteomes" id="UP000231480">
    <property type="component" value="Unassembled WGS sequence"/>
</dbReference>
<evidence type="ECO:0000256" key="1">
    <source>
        <dbReference type="ARBA" id="ARBA00022842"/>
    </source>
</evidence>
<dbReference type="PANTHER" id="PTHR35901">
    <property type="entry name" value="RIBONUCLEASE VAPC3"/>
    <property type="match status" value="1"/>
</dbReference>
<protein>
    <recommendedName>
        <fullName evidence="2">PIN domain-containing protein</fullName>
    </recommendedName>
</protein>
<dbReference type="EMBL" id="PCRH01000066">
    <property type="protein sequence ID" value="PIP16880.1"/>
    <property type="molecule type" value="Genomic_DNA"/>
</dbReference>
<dbReference type="CDD" id="cd09873">
    <property type="entry name" value="PIN_Pae0151-like"/>
    <property type="match status" value="1"/>
</dbReference>
<accession>A0A2G9YCC8</accession>
<evidence type="ECO:0000313" key="3">
    <source>
        <dbReference type="EMBL" id="PIP16880.1"/>
    </source>
</evidence>
<dbReference type="Pfam" id="PF01850">
    <property type="entry name" value="PIN"/>
    <property type="match status" value="1"/>
</dbReference>
<keyword evidence="1" id="KW-0460">Magnesium</keyword>
<comment type="caution">
    <text evidence="3">The sequence shown here is derived from an EMBL/GenBank/DDBJ whole genome shotgun (WGS) entry which is preliminary data.</text>
</comment>
<organism evidence="3 4">
    <name type="scientific">Candidatus Portnoybacteria bacterium CG23_combo_of_CG06-09_8_20_14_all_37_13</name>
    <dbReference type="NCBI Taxonomy" id="1974819"/>
    <lineage>
        <taxon>Bacteria</taxon>
        <taxon>Candidatus Portnoyibacteriota</taxon>
    </lineage>
</organism>
<dbReference type="Gene3D" id="3.40.50.1010">
    <property type="entry name" value="5'-nuclease"/>
    <property type="match status" value="1"/>
</dbReference>
<feature type="domain" description="PIN" evidence="2">
    <location>
        <begin position="1"/>
        <end position="125"/>
    </location>
</feature>
<dbReference type="SUPFAM" id="SSF88723">
    <property type="entry name" value="PIN domain-like"/>
    <property type="match status" value="1"/>
</dbReference>
<proteinExistence type="predicted"/>
<dbReference type="InterPro" id="IPR029060">
    <property type="entry name" value="PIN-like_dom_sf"/>
</dbReference>
<name>A0A2G9YCC8_9BACT</name>
<sequence length="137" mass="15697">MILDASVIFKWYVKKDEADMVQADLILEKFVAGTENIKVPDLLIYEISNALFFCKQLSLQDKQLAIAKFFDLGIEIVPINKNNIIESITIAEKQNITIYDAIYLALAKNFNEPLITANPKHQKLSKNYKVIQLKDYS</sequence>
<dbReference type="PANTHER" id="PTHR35901:SF1">
    <property type="entry name" value="EXONUCLEASE VAPC9"/>
    <property type="match status" value="1"/>
</dbReference>
<dbReference type="InterPro" id="IPR002716">
    <property type="entry name" value="PIN_dom"/>
</dbReference>
<evidence type="ECO:0000313" key="4">
    <source>
        <dbReference type="Proteomes" id="UP000231480"/>
    </source>
</evidence>
<reference evidence="3 4" key="1">
    <citation type="submission" date="2017-09" db="EMBL/GenBank/DDBJ databases">
        <title>Depth-based differentiation of microbial function through sediment-hosted aquifers and enrichment of novel symbionts in the deep terrestrial subsurface.</title>
        <authorList>
            <person name="Probst A.J."/>
            <person name="Ladd B."/>
            <person name="Jarett J.K."/>
            <person name="Geller-Mcgrath D.E."/>
            <person name="Sieber C.M."/>
            <person name="Emerson J.B."/>
            <person name="Anantharaman K."/>
            <person name="Thomas B.C."/>
            <person name="Malmstrom R."/>
            <person name="Stieglmeier M."/>
            <person name="Klingl A."/>
            <person name="Woyke T."/>
            <person name="Ryan C.M."/>
            <person name="Banfield J.F."/>
        </authorList>
    </citation>
    <scope>NUCLEOTIDE SEQUENCE [LARGE SCALE GENOMIC DNA]</scope>
    <source>
        <strain evidence="3">CG23_combo_of_CG06-09_8_20_14_all_37_13</strain>
    </source>
</reference>
<gene>
    <name evidence="3" type="ORF">COX44_02995</name>
</gene>
<evidence type="ECO:0000259" key="2">
    <source>
        <dbReference type="Pfam" id="PF01850"/>
    </source>
</evidence>
<dbReference type="InterPro" id="IPR044153">
    <property type="entry name" value="PIN_Pae0151-like"/>
</dbReference>
<dbReference type="AlphaFoldDB" id="A0A2G9YCC8"/>